<dbReference type="PANTHER" id="PTHR13780">
    <property type="entry name" value="AMP-ACTIVATED PROTEIN KINASE, GAMMA REGULATORY SUBUNIT"/>
    <property type="match status" value="1"/>
</dbReference>
<keyword evidence="3 5" id="KW-0129">CBS domain</keyword>
<dbReference type="GO" id="GO:0016208">
    <property type="term" value="F:AMP binding"/>
    <property type="evidence" value="ECO:0007669"/>
    <property type="project" value="TreeGrafter"/>
</dbReference>
<evidence type="ECO:0000256" key="5">
    <source>
        <dbReference type="PROSITE-ProRule" id="PRU00703"/>
    </source>
</evidence>
<evidence type="ECO:0000259" key="6">
    <source>
        <dbReference type="PROSITE" id="PS51371"/>
    </source>
</evidence>
<evidence type="ECO:0000313" key="9">
    <source>
        <dbReference type="Proteomes" id="UP000274756"/>
    </source>
</evidence>
<proteinExistence type="inferred from homology"/>
<dbReference type="Proteomes" id="UP000038040">
    <property type="component" value="Unplaced"/>
</dbReference>
<evidence type="ECO:0000313" key="8">
    <source>
        <dbReference type="Proteomes" id="UP000038040"/>
    </source>
</evidence>
<reference evidence="10" key="1">
    <citation type="submission" date="2017-02" db="UniProtKB">
        <authorList>
            <consortium name="WormBaseParasite"/>
        </authorList>
    </citation>
    <scope>IDENTIFICATION</scope>
</reference>
<evidence type="ECO:0000256" key="3">
    <source>
        <dbReference type="ARBA" id="ARBA00023122"/>
    </source>
</evidence>
<protein>
    <submittedName>
        <fullName evidence="10">CBS domain-containing protein</fullName>
    </submittedName>
</protein>
<dbReference type="EMBL" id="UYYG01001242">
    <property type="protein sequence ID" value="VDN60769.1"/>
    <property type="molecule type" value="Genomic_DNA"/>
</dbReference>
<evidence type="ECO:0000313" key="10">
    <source>
        <dbReference type="WBParaSite" id="DME_0000970601-mRNA-1"/>
    </source>
</evidence>
<comment type="subunit">
    <text evidence="4">AMPK is a heterotrimer of an alpha catalytic subunit (PRKAA1 or PRKAA2), a beta (PRKAB1 or PRKAB2) and a gamma non-catalytic subunits (PRKAG1, PRKAG2 or PRKAG3). Interacts with FNIP1 and FNIP2.</text>
</comment>
<dbReference type="OrthoDB" id="449052at2759"/>
<evidence type="ECO:0000256" key="1">
    <source>
        <dbReference type="ARBA" id="ARBA00006750"/>
    </source>
</evidence>
<dbReference type="InterPro" id="IPR050511">
    <property type="entry name" value="AMPK_gamma/SDS23_families"/>
</dbReference>
<dbReference type="GO" id="GO:0019887">
    <property type="term" value="F:protein kinase regulator activity"/>
    <property type="evidence" value="ECO:0007669"/>
    <property type="project" value="TreeGrafter"/>
</dbReference>
<dbReference type="SMART" id="SM00116">
    <property type="entry name" value="CBS"/>
    <property type="match status" value="4"/>
</dbReference>
<organism evidence="8 10">
    <name type="scientific">Dracunculus medinensis</name>
    <name type="common">Guinea worm</name>
    <dbReference type="NCBI Taxonomy" id="318479"/>
    <lineage>
        <taxon>Eukaryota</taxon>
        <taxon>Metazoa</taxon>
        <taxon>Ecdysozoa</taxon>
        <taxon>Nematoda</taxon>
        <taxon>Chromadorea</taxon>
        <taxon>Rhabditida</taxon>
        <taxon>Spirurina</taxon>
        <taxon>Dracunculoidea</taxon>
        <taxon>Dracunculidae</taxon>
        <taxon>Dracunculus</taxon>
    </lineage>
</organism>
<name>A0A0N4UP38_DRAME</name>
<dbReference type="InterPro" id="IPR046342">
    <property type="entry name" value="CBS_dom_sf"/>
</dbReference>
<dbReference type="GO" id="GO:0031588">
    <property type="term" value="C:nucleotide-activated protein kinase complex"/>
    <property type="evidence" value="ECO:0007669"/>
    <property type="project" value="TreeGrafter"/>
</dbReference>
<keyword evidence="9" id="KW-1185">Reference proteome</keyword>
<dbReference type="PROSITE" id="PS51371">
    <property type="entry name" value="CBS"/>
    <property type="match status" value="1"/>
</dbReference>
<dbReference type="STRING" id="318479.A0A0N4UP38"/>
<dbReference type="InterPro" id="IPR000644">
    <property type="entry name" value="CBS_dom"/>
</dbReference>
<dbReference type="Pfam" id="PF00571">
    <property type="entry name" value="CBS"/>
    <property type="match status" value="2"/>
</dbReference>
<dbReference type="SUPFAM" id="SSF54631">
    <property type="entry name" value="CBS-domain pair"/>
    <property type="match status" value="2"/>
</dbReference>
<evidence type="ECO:0000256" key="2">
    <source>
        <dbReference type="ARBA" id="ARBA00022737"/>
    </source>
</evidence>
<dbReference type="GO" id="GO:0005634">
    <property type="term" value="C:nucleus"/>
    <property type="evidence" value="ECO:0007669"/>
    <property type="project" value="TreeGrafter"/>
</dbReference>
<evidence type="ECO:0000313" key="7">
    <source>
        <dbReference type="EMBL" id="VDN60769.1"/>
    </source>
</evidence>
<dbReference type="PANTHER" id="PTHR13780:SF19">
    <property type="entry name" value="CBS DOMAIN-CONTAINING PROTEIN"/>
    <property type="match status" value="1"/>
</dbReference>
<dbReference type="Proteomes" id="UP000274756">
    <property type="component" value="Unassembled WGS sequence"/>
</dbReference>
<sequence>MPYFASPRHASSFHVHVNSESHLNYARLLQYNACYEAMPASSKLVIFDTELHLRKAFNGLIYQNTRHVLLSESEFDGSIVGILSVTDFIRVLLHISDSFDFEDIGKFTIKQYRAARLLSTHRIHRLPVMDPKTGCPLFILTHKRILKFMWLFGQSLSLPDYHFKSCKQLGIGTWCGIRVVFPDTALVECLDILLNKGVSGLPVVEHNTFKVIDMYSRFDAIGIALEDKINHLDVTVAEALAFRNTIRDERNRVVSINHKDCLWKALTVLVERNVHRLVAVDDSGIIQGLISLSDVMNYMVITPGENLEASSPYLRRCAKQNS</sequence>
<gene>
    <name evidence="7" type="ORF">DME_LOCUS10742</name>
</gene>
<feature type="domain" description="CBS" evidence="6">
    <location>
        <begin position="248"/>
        <end position="306"/>
    </location>
</feature>
<dbReference type="GO" id="GO:0019901">
    <property type="term" value="F:protein kinase binding"/>
    <property type="evidence" value="ECO:0007669"/>
    <property type="project" value="TreeGrafter"/>
</dbReference>
<accession>A0A0N4UP38</accession>
<evidence type="ECO:0000256" key="4">
    <source>
        <dbReference type="ARBA" id="ARBA00025878"/>
    </source>
</evidence>
<dbReference type="AlphaFoldDB" id="A0A0N4UP38"/>
<dbReference type="Gene3D" id="3.10.580.10">
    <property type="entry name" value="CBS-domain"/>
    <property type="match status" value="2"/>
</dbReference>
<dbReference type="WBParaSite" id="DME_0000970601-mRNA-1">
    <property type="protein sequence ID" value="DME_0000970601-mRNA-1"/>
    <property type="gene ID" value="DME_0000970601"/>
</dbReference>
<keyword evidence="2" id="KW-0677">Repeat</keyword>
<reference evidence="7 9" key="2">
    <citation type="submission" date="2018-11" db="EMBL/GenBank/DDBJ databases">
        <authorList>
            <consortium name="Pathogen Informatics"/>
        </authorList>
    </citation>
    <scope>NUCLEOTIDE SEQUENCE [LARGE SCALE GENOMIC DNA]</scope>
</reference>
<dbReference type="GO" id="GO:0005737">
    <property type="term" value="C:cytoplasm"/>
    <property type="evidence" value="ECO:0007669"/>
    <property type="project" value="TreeGrafter"/>
</dbReference>
<comment type="similarity">
    <text evidence="1">Belongs to the 5'-AMP-activated protein kinase gamma subunit family.</text>
</comment>